<keyword evidence="2" id="KW-0456">Lyase</keyword>
<dbReference type="InterPro" id="IPR029045">
    <property type="entry name" value="ClpP/crotonase-like_dom_sf"/>
</dbReference>
<evidence type="ECO:0000256" key="1">
    <source>
        <dbReference type="ARBA" id="ARBA00005254"/>
    </source>
</evidence>
<dbReference type="Gene3D" id="1.10.12.10">
    <property type="entry name" value="Lyase 2-enoyl-coa Hydratase, Chain A, domain 2"/>
    <property type="match status" value="1"/>
</dbReference>
<protein>
    <submittedName>
        <fullName evidence="4">Enoyl-CoA hydratase/carnithine racemase</fullName>
    </submittedName>
</protein>
<name>A0A1H0IDG4_9BACI</name>
<dbReference type="InterPro" id="IPR018376">
    <property type="entry name" value="Enoyl-CoA_hyd/isom_CS"/>
</dbReference>
<gene>
    <name evidence="4" type="ORF">SAMN04488053_110102</name>
</gene>
<accession>A0A1H0IDG4</accession>
<dbReference type="Pfam" id="PF00378">
    <property type="entry name" value="ECH_1"/>
    <property type="match status" value="1"/>
</dbReference>
<dbReference type="OrthoDB" id="9775794at2"/>
<evidence type="ECO:0000313" key="5">
    <source>
        <dbReference type="Proteomes" id="UP000198778"/>
    </source>
</evidence>
<evidence type="ECO:0000256" key="3">
    <source>
        <dbReference type="RuleBase" id="RU003707"/>
    </source>
</evidence>
<dbReference type="FunFam" id="3.90.226.10:FF:000009">
    <property type="entry name" value="Carnitinyl-CoA dehydratase"/>
    <property type="match status" value="1"/>
</dbReference>
<dbReference type="PANTHER" id="PTHR11941:SF54">
    <property type="entry name" value="ENOYL-COA HYDRATASE, MITOCHONDRIAL"/>
    <property type="match status" value="1"/>
</dbReference>
<dbReference type="InterPro" id="IPR001753">
    <property type="entry name" value="Enoyl-CoA_hydra/iso"/>
</dbReference>
<dbReference type="AlphaFoldDB" id="A0A1H0IDG4"/>
<evidence type="ECO:0000256" key="2">
    <source>
        <dbReference type="ARBA" id="ARBA00023239"/>
    </source>
</evidence>
<dbReference type="GO" id="GO:0016836">
    <property type="term" value="F:hydro-lyase activity"/>
    <property type="evidence" value="ECO:0007669"/>
    <property type="project" value="UniProtKB-ARBA"/>
</dbReference>
<keyword evidence="5" id="KW-1185">Reference proteome</keyword>
<reference evidence="5" key="1">
    <citation type="submission" date="2016-10" db="EMBL/GenBank/DDBJ databases">
        <authorList>
            <person name="Varghese N."/>
            <person name="Submissions S."/>
        </authorList>
    </citation>
    <scope>NUCLEOTIDE SEQUENCE [LARGE SCALE GENOMIC DNA]</scope>
    <source>
        <strain evidence="5">CGMCC 1.10369</strain>
    </source>
</reference>
<dbReference type="CDD" id="cd06558">
    <property type="entry name" value="crotonase-like"/>
    <property type="match status" value="1"/>
</dbReference>
<dbReference type="SUPFAM" id="SSF52096">
    <property type="entry name" value="ClpP/crotonase"/>
    <property type="match status" value="1"/>
</dbReference>
<dbReference type="PANTHER" id="PTHR11941">
    <property type="entry name" value="ENOYL-COA HYDRATASE-RELATED"/>
    <property type="match status" value="1"/>
</dbReference>
<dbReference type="GO" id="GO:0006635">
    <property type="term" value="P:fatty acid beta-oxidation"/>
    <property type="evidence" value="ECO:0007669"/>
    <property type="project" value="TreeGrafter"/>
</dbReference>
<dbReference type="RefSeq" id="WP_090843588.1">
    <property type="nucleotide sequence ID" value="NZ_FNIL01000010.1"/>
</dbReference>
<dbReference type="InterPro" id="IPR014748">
    <property type="entry name" value="Enoyl-CoA_hydra_C"/>
</dbReference>
<dbReference type="Proteomes" id="UP000198778">
    <property type="component" value="Unassembled WGS sequence"/>
</dbReference>
<dbReference type="EMBL" id="FNIL01000010">
    <property type="protein sequence ID" value="SDO29509.1"/>
    <property type="molecule type" value="Genomic_DNA"/>
</dbReference>
<proteinExistence type="inferred from homology"/>
<sequence length="256" mass="27725">MIQAKVEEGLAILTLDRAEAANALSNELIEKAVQVLQEWHESQSIKAVIITGSGDRVFCAGADLKERAGMNPDEVRAAVKNIRNFIEKVYEMPQPVIAAINGAAIGGGVELALACDFRIAVQYATFSLAETGLGIIPGAGGTQRLPRLIGEQKAKELILTGKKISAEEAVYSGLVLKAFSRSELLPEAEHFARIIASRAPLANRYAKSAINQGLQKTLQEGLQVEQAEYEKTINTKDRLEGLAAFKEKRPPVFRGE</sequence>
<dbReference type="STRING" id="745820.SAMN04488053_110102"/>
<evidence type="ECO:0000313" key="4">
    <source>
        <dbReference type="EMBL" id="SDO29509.1"/>
    </source>
</evidence>
<dbReference type="FunFam" id="1.10.12.10:FF:000001">
    <property type="entry name" value="Probable enoyl-CoA hydratase, mitochondrial"/>
    <property type="match status" value="1"/>
</dbReference>
<comment type="similarity">
    <text evidence="1 3">Belongs to the enoyl-CoA hydratase/isomerase family.</text>
</comment>
<dbReference type="Gene3D" id="3.90.226.10">
    <property type="entry name" value="2-enoyl-CoA Hydratase, Chain A, domain 1"/>
    <property type="match status" value="1"/>
</dbReference>
<dbReference type="PROSITE" id="PS00166">
    <property type="entry name" value="ENOYL_COA_HYDRATASE"/>
    <property type="match status" value="1"/>
</dbReference>
<organism evidence="4 5">
    <name type="scientific">Alkalicoccus daliensis</name>
    <dbReference type="NCBI Taxonomy" id="745820"/>
    <lineage>
        <taxon>Bacteria</taxon>
        <taxon>Bacillati</taxon>
        <taxon>Bacillota</taxon>
        <taxon>Bacilli</taxon>
        <taxon>Bacillales</taxon>
        <taxon>Bacillaceae</taxon>
        <taxon>Alkalicoccus</taxon>
    </lineage>
</organism>